<reference evidence="5 6" key="1">
    <citation type="submission" date="2017-09" db="EMBL/GenBank/DDBJ databases">
        <title>Depth-based differentiation of microbial function through sediment-hosted aquifers and enrichment of novel symbionts in the deep terrestrial subsurface.</title>
        <authorList>
            <person name="Probst A.J."/>
            <person name="Ladd B."/>
            <person name="Jarett J.K."/>
            <person name="Geller-Mcgrath D.E."/>
            <person name="Sieber C.M."/>
            <person name="Emerson J.B."/>
            <person name="Anantharaman K."/>
            <person name="Thomas B.C."/>
            <person name="Malmstrom R."/>
            <person name="Stieglmeier M."/>
            <person name="Klingl A."/>
            <person name="Woyke T."/>
            <person name="Ryan C.M."/>
            <person name="Banfield J.F."/>
        </authorList>
    </citation>
    <scope>NUCLEOTIDE SEQUENCE [LARGE SCALE GENOMIC DNA]</scope>
    <source>
        <strain evidence="5">CG23_combo_of_CG06-09_8_20_14_all_41_10</strain>
    </source>
</reference>
<dbReference type="PROSITE" id="PS50932">
    <property type="entry name" value="HTH_LACI_2"/>
    <property type="match status" value="1"/>
</dbReference>
<comment type="caution">
    <text evidence="5">The sequence shown here is derived from an EMBL/GenBank/DDBJ whole genome shotgun (WGS) entry which is preliminary data.</text>
</comment>
<dbReference type="Pfam" id="PF13377">
    <property type="entry name" value="Peripla_BP_3"/>
    <property type="match status" value="1"/>
</dbReference>
<evidence type="ECO:0000256" key="1">
    <source>
        <dbReference type="ARBA" id="ARBA00023015"/>
    </source>
</evidence>
<feature type="domain" description="HTH lacI-type" evidence="4">
    <location>
        <begin position="12"/>
        <end position="66"/>
    </location>
</feature>
<organism evidence="5 6">
    <name type="scientific">Candidatus Sherwoodlollariibacterium unditelluris</name>
    <dbReference type="NCBI Taxonomy" id="1974757"/>
    <lineage>
        <taxon>Bacteria</taxon>
        <taxon>Pseudomonadati</taxon>
        <taxon>Candidatus Omnitrophota</taxon>
        <taxon>Candidatus Sherwoodlollariibacterium</taxon>
    </lineage>
</organism>
<dbReference type="AlphaFoldDB" id="A0A2G9YKA0"/>
<keyword evidence="2" id="KW-0238">DNA-binding</keyword>
<proteinExistence type="predicted"/>
<dbReference type="PANTHER" id="PTHR30146">
    <property type="entry name" value="LACI-RELATED TRANSCRIPTIONAL REPRESSOR"/>
    <property type="match status" value="1"/>
</dbReference>
<dbReference type="Gene3D" id="1.10.260.40">
    <property type="entry name" value="lambda repressor-like DNA-binding domains"/>
    <property type="match status" value="1"/>
</dbReference>
<dbReference type="InterPro" id="IPR000843">
    <property type="entry name" value="HTH_LacI"/>
</dbReference>
<dbReference type="InterPro" id="IPR028082">
    <property type="entry name" value="Peripla_BP_I"/>
</dbReference>
<dbReference type="Proteomes" id="UP000231292">
    <property type="component" value="Unassembled WGS sequence"/>
</dbReference>
<dbReference type="EMBL" id="PCRK01000031">
    <property type="protein sequence ID" value="PIP19654.1"/>
    <property type="molecule type" value="Genomic_DNA"/>
</dbReference>
<dbReference type="Gene3D" id="3.40.50.2300">
    <property type="match status" value="2"/>
</dbReference>
<accession>A0A2G9YKA0</accession>
<dbReference type="GO" id="GO:0000976">
    <property type="term" value="F:transcription cis-regulatory region binding"/>
    <property type="evidence" value="ECO:0007669"/>
    <property type="project" value="TreeGrafter"/>
</dbReference>
<gene>
    <name evidence="5" type="ORF">COX41_01715</name>
</gene>
<dbReference type="GO" id="GO:0003700">
    <property type="term" value="F:DNA-binding transcription factor activity"/>
    <property type="evidence" value="ECO:0007669"/>
    <property type="project" value="TreeGrafter"/>
</dbReference>
<evidence type="ECO:0000313" key="6">
    <source>
        <dbReference type="Proteomes" id="UP000231292"/>
    </source>
</evidence>
<dbReference type="PRINTS" id="PR00036">
    <property type="entry name" value="HTHLACI"/>
</dbReference>
<dbReference type="PANTHER" id="PTHR30146:SF109">
    <property type="entry name" value="HTH-TYPE TRANSCRIPTIONAL REGULATOR GALS"/>
    <property type="match status" value="1"/>
</dbReference>
<evidence type="ECO:0000256" key="3">
    <source>
        <dbReference type="ARBA" id="ARBA00023163"/>
    </source>
</evidence>
<dbReference type="SUPFAM" id="SSF47413">
    <property type="entry name" value="lambda repressor-like DNA-binding domains"/>
    <property type="match status" value="1"/>
</dbReference>
<evidence type="ECO:0000256" key="2">
    <source>
        <dbReference type="ARBA" id="ARBA00023125"/>
    </source>
</evidence>
<keyword evidence="1" id="KW-0805">Transcription regulation</keyword>
<evidence type="ECO:0000313" key="5">
    <source>
        <dbReference type="EMBL" id="PIP19654.1"/>
    </source>
</evidence>
<sequence>MTHTKKTPSATKSIVDVARLAGVSITTVSRVINKIGTVKEKNRSKVLRAVKELKFQPSVFAQRLATGRSNVVALIIPRYEGVFYSFYALELIRATGNLCEVFKLDLLLHLTDSHIQSFLNLKGVGGLLFSDIIGTRYQVEEAINAGVPSVVINNYVKDLPVSCVAVDNSGGAESAVNYLISLGHKKIAHISGDVATQAAAMRLEGYTEALKKNNISVREDYILKTDYSRGQARSAAETLFKMSEPPTAVFVASDSMALEVMALAREMGKNIPGDLSIVGFDDNPSGLYGPVALTTVRQPLVKMAEEGVKELNRLMTSKKGAQVKKIILPTELVVRESCRAL</sequence>
<evidence type="ECO:0000259" key="4">
    <source>
        <dbReference type="PROSITE" id="PS50932"/>
    </source>
</evidence>
<dbReference type="InterPro" id="IPR046335">
    <property type="entry name" value="LacI/GalR-like_sensor"/>
</dbReference>
<dbReference type="SMART" id="SM00354">
    <property type="entry name" value="HTH_LACI"/>
    <property type="match status" value="1"/>
</dbReference>
<dbReference type="CDD" id="cd06267">
    <property type="entry name" value="PBP1_LacI_sugar_binding-like"/>
    <property type="match status" value="1"/>
</dbReference>
<dbReference type="CDD" id="cd01392">
    <property type="entry name" value="HTH_LacI"/>
    <property type="match status" value="1"/>
</dbReference>
<dbReference type="PROSITE" id="PS00356">
    <property type="entry name" value="HTH_LACI_1"/>
    <property type="match status" value="1"/>
</dbReference>
<dbReference type="InterPro" id="IPR010982">
    <property type="entry name" value="Lambda_DNA-bd_dom_sf"/>
</dbReference>
<keyword evidence="3" id="KW-0804">Transcription</keyword>
<dbReference type="Pfam" id="PF00356">
    <property type="entry name" value="LacI"/>
    <property type="match status" value="1"/>
</dbReference>
<dbReference type="SUPFAM" id="SSF53822">
    <property type="entry name" value="Periplasmic binding protein-like I"/>
    <property type="match status" value="1"/>
</dbReference>
<name>A0A2G9YKA0_9BACT</name>
<protein>
    <recommendedName>
        <fullName evidence="4">HTH lacI-type domain-containing protein</fullName>
    </recommendedName>
</protein>